<feature type="transmembrane region" description="Helical" evidence="1">
    <location>
        <begin position="56"/>
        <end position="74"/>
    </location>
</feature>
<dbReference type="EMBL" id="MN739731">
    <property type="protein sequence ID" value="QHT23473.1"/>
    <property type="molecule type" value="Genomic_DNA"/>
</dbReference>
<keyword evidence="1" id="KW-1133">Transmembrane helix</keyword>
<organism evidence="2">
    <name type="scientific">viral metagenome</name>
    <dbReference type="NCBI Taxonomy" id="1070528"/>
    <lineage>
        <taxon>unclassified sequences</taxon>
        <taxon>metagenomes</taxon>
        <taxon>organismal metagenomes</taxon>
    </lineage>
</organism>
<feature type="transmembrane region" description="Helical" evidence="1">
    <location>
        <begin position="130"/>
        <end position="146"/>
    </location>
</feature>
<name>A0A6C0E4T8_9ZZZZ</name>
<reference evidence="2" key="1">
    <citation type="journal article" date="2020" name="Nature">
        <title>Giant virus diversity and host interactions through global metagenomics.</title>
        <authorList>
            <person name="Schulz F."/>
            <person name="Roux S."/>
            <person name="Paez-Espino D."/>
            <person name="Jungbluth S."/>
            <person name="Walsh D.A."/>
            <person name="Denef V.J."/>
            <person name="McMahon K.D."/>
            <person name="Konstantinidis K.T."/>
            <person name="Eloe-Fadrosh E.A."/>
            <person name="Kyrpides N.C."/>
            <person name="Woyke T."/>
        </authorList>
    </citation>
    <scope>NUCLEOTIDE SEQUENCE</scope>
    <source>
        <strain evidence="2">GVMAG-M-3300023179-116</strain>
    </source>
</reference>
<accession>A0A6C0E4T8</accession>
<keyword evidence="1" id="KW-0472">Membrane</keyword>
<protein>
    <submittedName>
        <fullName evidence="2">Uncharacterized protein</fullName>
    </submittedName>
</protein>
<evidence type="ECO:0000313" key="2">
    <source>
        <dbReference type="EMBL" id="QHT23473.1"/>
    </source>
</evidence>
<feature type="transmembrane region" description="Helical" evidence="1">
    <location>
        <begin position="28"/>
        <end position="49"/>
    </location>
</feature>
<dbReference type="AlphaFoldDB" id="A0A6C0E4T8"/>
<proteinExistence type="predicted"/>
<evidence type="ECO:0000256" key="1">
    <source>
        <dbReference type="SAM" id="Phobius"/>
    </source>
</evidence>
<sequence>MSGGATFHELSEQTKRGGSFDLSKFKNFMLSLVLFSPMIVPISLCAISIAQQNVNCLFYLVTLLFSLMIRNYVIGPGDVKNTLINESADLCSAINYGSVNGNMTFSIFIIAYSIFYLYTPGYAQLSQTNIGLLVLLILYAILDIMIKKNLGCFQYKTVNFMGLFFNVLGGSIAGYVWVTIIYTLNLTNYLYFNMLSSNAMTCSVPKQQTFKCTVYKNGQVMSTSTTSASNTST</sequence>
<feature type="transmembrane region" description="Helical" evidence="1">
    <location>
        <begin position="158"/>
        <end position="184"/>
    </location>
</feature>
<keyword evidence="1" id="KW-0812">Transmembrane</keyword>
<feature type="transmembrane region" description="Helical" evidence="1">
    <location>
        <begin position="94"/>
        <end position="118"/>
    </location>
</feature>